<dbReference type="Proteomes" id="UP000178348">
    <property type="component" value="Unassembled WGS sequence"/>
</dbReference>
<reference evidence="2 3" key="1">
    <citation type="journal article" date="2016" name="Nat. Commun.">
        <title>Thousands of microbial genomes shed light on interconnected biogeochemical processes in an aquifer system.</title>
        <authorList>
            <person name="Anantharaman K."/>
            <person name="Brown C.T."/>
            <person name="Hug L.A."/>
            <person name="Sharon I."/>
            <person name="Castelle C.J."/>
            <person name="Probst A.J."/>
            <person name="Thomas B.C."/>
            <person name="Singh A."/>
            <person name="Wilkins M.J."/>
            <person name="Karaoz U."/>
            <person name="Brodie E.L."/>
            <person name="Williams K.H."/>
            <person name="Hubbard S.S."/>
            <person name="Banfield J.F."/>
        </authorList>
    </citation>
    <scope>NUCLEOTIDE SEQUENCE [LARGE SCALE GENOMIC DNA]</scope>
</reference>
<dbReference type="SUPFAM" id="SSF53335">
    <property type="entry name" value="S-adenosyl-L-methionine-dependent methyltransferases"/>
    <property type="match status" value="1"/>
</dbReference>
<dbReference type="InterPro" id="IPR029063">
    <property type="entry name" value="SAM-dependent_MTases_sf"/>
</dbReference>
<protein>
    <recommendedName>
        <fullName evidence="1">Methyltransferase type 11 domain-containing protein</fullName>
    </recommendedName>
</protein>
<organism evidence="2 3">
    <name type="scientific">Candidatus Liptonbacteria bacterium RIFCSPLOWO2_01_FULL_53_13</name>
    <dbReference type="NCBI Taxonomy" id="1798651"/>
    <lineage>
        <taxon>Bacteria</taxon>
        <taxon>Candidatus Liptoniibacteriota</taxon>
    </lineage>
</organism>
<sequence>MPKPLKLHLGCQEKYLEGYVNIDLPPSEHTAQIVRADEYADVRDLSYDPETVDEVRSHHMLEHFSRQEALVLLARWHRWLKMGGIIHVETPDFEESAKKFVTSGLDDQFALARHIFGSHEASWAYHKDFWSESKFAYVLHELGYGDFRFEKFSNNLEQKIPALKGSFIAKQEKLLGKLGKMGFNNLSNIACYAKKVVRDVDYGAAIKRILGKSLVGREKKILDVWMEDISGKV</sequence>
<feature type="domain" description="Methyltransferase type 11" evidence="1">
    <location>
        <begin position="38"/>
        <end position="86"/>
    </location>
</feature>
<dbReference type="Gene3D" id="3.40.50.150">
    <property type="entry name" value="Vaccinia Virus protein VP39"/>
    <property type="match status" value="1"/>
</dbReference>
<proteinExistence type="predicted"/>
<evidence type="ECO:0000313" key="2">
    <source>
        <dbReference type="EMBL" id="OGZ01626.1"/>
    </source>
</evidence>
<evidence type="ECO:0000313" key="3">
    <source>
        <dbReference type="Proteomes" id="UP000178348"/>
    </source>
</evidence>
<dbReference type="Pfam" id="PF08241">
    <property type="entry name" value="Methyltransf_11"/>
    <property type="match status" value="1"/>
</dbReference>
<gene>
    <name evidence="2" type="ORF">A2946_02015</name>
</gene>
<accession>A0A1G2CJP5</accession>
<dbReference type="AlphaFoldDB" id="A0A1G2CJP5"/>
<dbReference type="EMBL" id="MHLB01000034">
    <property type="protein sequence ID" value="OGZ01626.1"/>
    <property type="molecule type" value="Genomic_DNA"/>
</dbReference>
<comment type="caution">
    <text evidence="2">The sequence shown here is derived from an EMBL/GenBank/DDBJ whole genome shotgun (WGS) entry which is preliminary data.</text>
</comment>
<name>A0A1G2CJP5_9BACT</name>
<dbReference type="GO" id="GO:0008757">
    <property type="term" value="F:S-adenosylmethionine-dependent methyltransferase activity"/>
    <property type="evidence" value="ECO:0007669"/>
    <property type="project" value="InterPro"/>
</dbReference>
<dbReference type="InterPro" id="IPR013216">
    <property type="entry name" value="Methyltransf_11"/>
</dbReference>
<evidence type="ECO:0000259" key="1">
    <source>
        <dbReference type="Pfam" id="PF08241"/>
    </source>
</evidence>